<sequence>AAQRFLSGIRELATYATFVEKQAAGVKKSLEKMSAVSPGEAAGILGAIDPQVWSPSHVEGFRLLLASKTKAVVADNVRTTQQDFATLPFFLTEELCQKILREGTDRDQLLFDLCAHAAKLTLRVATEGSKATIIALAYWTQLCQGMTAKEKYNLYLQKKPVVTKYLSVPPSSTTILELPVSWKDLPSEVAQSVFPTGKPMERKEFAADVMQFVRNMPLRKDHKLLQGEADIAAGSLSSGSASSGLSVDAICKVVEACSRGMQNAGTQQVLSLSSPVTCPVPAQKELLAIEDGLVEEKTPTGCLPKKPVQDEQKDPEMSVEQQLEALQGNARLLEEAALKRPASKKGLKRPAAAIGTVAYAAICAAEGSTGSLQGGTGRSKVRQAVLKKVPRTLKLRFRNGCQKCRRRALCTPSCWAERGYFPRYTFLSKDFIHKFSLSHLLTRTKEGGLKDKHGYLMNSEVSPEAMSKFPVSRHHFARYEVNSGDIREVQAKSPVRDDGREKVKLFSATLIAEGVSNVQVKHFEWPVPFKERLTLKQLLGNPAMEWKCNLREKTHDVDGSALSSTARKNLIQFQDFLDKNPAKQDSDFIVDTGGSSATWMEDKCEKRLPQGVLNRADLQLGVQAFLLWDPALKEKSAFELENAREALIFCQPFFKEDRTRSCALACAIMFFTILQMTLDRPGTEPTDCTWTAHLYTRSGQIQPMQEKIEKCPALTSRGLLAGKVGELDSAASFLLGAINAMPHDLLPQAPHFEGCFACLDDLLVHMKFRLHQRAMAPKGKTDETPREGDGSEYSYITDEEATWAEPAAEPPTRGGPGRMTASKSKAVKKEKEERSSSDRGLRARPRELPSPFSPPRESSPRRARREGRSRDRSAKRARSVAPEAARSPKRTRSVAAADARSPKRARSELPAAAPRSALDMPLSEYGKGKGKARRVTCPYCHVEVARTARGSALSQHQWFSEYCIACQLWQRGWAWHDARIRAAALKDRRECETNEEKGPAEPWPEEEVVPARSARHRQAREEAEFDEAMGPRSEKIPTKEKSPGKEKKKDKKRRRRHRKPSPTPEVERPRRRKPPSDEDDEDAGHRKRRRDDKVWIQVPRSSLMAH</sequence>
<reference evidence="3" key="2">
    <citation type="submission" date="2024-04" db="EMBL/GenBank/DDBJ databases">
        <authorList>
            <person name="Chen Y."/>
            <person name="Shah S."/>
            <person name="Dougan E. K."/>
            <person name="Thang M."/>
            <person name="Chan C."/>
        </authorList>
    </citation>
    <scope>NUCLEOTIDE SEQUENCE [LARGE SCALE GENOMIC DNA]</scope>
</reference>
<dbReference type="EMBL" id="CAMXCT030006659">
    <property type="protein sequence ID" value="CAL4805176.1"/>
    <property type="molecule type" value="Genomic_DNA"/>
</dbReference>
<evidence type="ECO:0000256" key="1">
    <source>
        <dbReference type="SAM" id="MobiDB-lite"/>
    </source>
</evidence>
<dbReference type="AlphaFoldDB" id="A0A9P1GN18"/>
<feature type="compositionally biased region" description="Basic and acidic residues" evidence="1">
    <location>
        <begin position="988"/>
        <end position="999"/>
    </location>
</feature>
<organism evidence="2">
    <name type="scientific">Cladocopium goreaui</name>
    <dbReference type="NCBI Taxonomy" id="2562237"/>
    <lineage>
        <taxon>Eukaryota</taxon>
        <taxon>Sar</taxon>
        <taxon>Alveolata</taxon>
        <taxon>Dinophyceae</taxon>
        <taxon>Suessiales</taxon>
        <taxon>Symbiodiniaceae</taxon>
        <taxon>Cladocopium</taxon>
    </lineage>
</organism>
<feature type="compositionally biased region" description="Basic residues" evidence="1">
    <location>
        <begin position="1048"/>
        <end position="1060"/>
    </location>
</feature>
<feature type="non-terminal residue" evidence="2">
    <location>
        <position position="1"/>
    </location>
</feature>
<dbReference type="OrthoDB" id="482670at2759"/>
<evidence type="ECO:0000313" key="3">
    <source>
        <dbReference type="EMBL" id="CAL1171239.1"/>
    </source>
</evidence>
<evidence type="ECO:0000313" key="4">
    <source>
        <dbReference type="EMBL" id="CAL4805176.1"/>
    </source>
</evidence>
<proteinExistence type="predicted"/>
<gene>
    <name evidence="2" type="ORF">C1SCF055_LOCUS42475</name>
</gene>
<feature type="region of interest" description="Disordered" evidence="1">
    <location>
        <begin position="988"/>
        <end position="1106"/>
    </location>
</feature>
<evidence type="ECO:0000313" key="2">
    <source>
        <dbReference type="EMBL" id="CAI4017864.1"/>
    </source>
</evidence>
<feature type="compositionally biased region" description="Basic and acidic residues" evidence="1">
    <location>
        <begin position="827"/>
        <end position="847"/>
    </location>
</feature>
<feature type="compositionally biased region" description="Low complexity" evidence="1">
    <location>
        <begin position="803"/>
        <end position="812"/>
    </location>
</feature>
<name>A0A9P1GN18_9DINO</name>
<feature type="region of interest" description="Disordered" evidence="1">
    <location>
        <begin position="798"/>
        <end position="915"/>
    </location>
</feature>
<feature type="compositionally biased region" description="Basic and acidic residues" evidence="1">
    <location>
        <begin position="1032"/>
        <end position="1047"/>
    </location>
</feature>
<comment type="caution">
    <text evidence="2">The sequence shown here is derived from an EMBL/GenBank/DDBJ whole genome shotgun (WGS) entry which is preliminary data.</text>
</comment>
<dbReference type="EMBL" id="CAMXCT020006659">
    <property type="protein sequence ID" value="CAL1171239.1"/>
    <property type="molecule type" value="Genomic_DNA"/>
</dbReference>
<keyword evidence="5" id="KW-1185">Reference proteome</keyword>
<accession>A0A9P1GN18</accession>
<dbReference type="Proteomes" id="UP001152797">
    <property type="component" value="Unassembled WGS sequence"/>
</dbReference>
<protein>
    <submittedName>
        <fullName evidence="4">Integrase catalytic domain-containing protein</fullName>
    </submittedName>
</protein>
<reference evidence="2" key="1">
    <citation type="submission" date="2022-10" db="EMBL/GenBank/DDBJ databases">
        <authorList>
            <person name="Chen Y."/>
            <person name="Dougan E. K."/>
            <person name="Chan C."/>
            <person name="Rhodes N."/>
            <person name="Thang M."/>
        </authorList>
    </citation>
    <scope>NUCLEOTIDE SEQUENCE</scope>
</reference>
<evidence type="ECO:0000313" key="5">
    <source>
        <dbReference type="Proteomes" id="UP001152797"/>
    </source>
</evidence>
<dbReference type="EMBL" id="CAMXCT010006659">
    <property type="protein sequence ID" value="CAI4017864.1"/>
    <property type="molecule type" value="Genomic_DNA"/>
</dbReference>